<dbReference type="InterPro" id="IPR018952">
    <property type="entry name" value="2-5-oligoAdlate_synth_1_dom2/C"/>
</dbReference>
<feature type="domain" description="Ubiquitin-like" evidence="5">
    <location>
        <begin position="350"/>
        <end position="420"/>
    </location>
</feature>
<dbReference type="Proteomes" id="UP000287033">
    <property type="component" value="Unassembled WGS sequence"/>
</dbReference>
<dbReference type="GO" id="GO:0005654">
    <property type="term" value="C:nucleoplasm"/>
    <property type="evidence" value="ECO:0007669"/>
    <property type="project" value="TreeGrafter"/>
</dbReference>
<evidence type="ECO:0000256" key="1">
    <source>
        <dbReference type="ARBA" id="ARBA00009526"/>
    </source>
</evidence>
<dbReference type="PROSITE" id="PS50053">
    <property type="entry name" value="UBIQUITIN_2"/>
    <property type="match status" value="1"/>
</dbReference>
<dbReference type="SUPFAM" id="SSF81631">
    <property type="entry name" value="PAP/OAS1 substrate-binding domain"/>
    <property type="match status" value="1"/>
</dbReference>
<evidence type="ECO:0000256" key="4">
    <source>
        <dbReference type="ARBA" id="ARBA00023118"/>
    </source>
</evidence>
<keyword evidence="7" id="KW-1185">Reference proteome</keyword>
<dbReference type="PROSITE" id="PS00832">
    <property type="entry name" value="25A_SYNTH_1"/>
    <property type="match status" value="1"/>
</dbReference>
<sequence>MDLYETLPKHLDMFIFRELRPDQQFQNQVAVAIDRICSFLKERCFYGYKSIKIIKTVKGGSSGKGTTLKNRSDADLVVFISQFKNFHDQKQNRAEILTIIWKMLNKIWEEIAFDINMTEPRMITLPSGLTSSPRSLSFRFQSTEVSDSVEVDVLPAFDALGQQTQTRPNAQVYVNLIMARGLGGEFSTCFTELQRNFVKCRPVKLKDLIRLVKYWYIEYVQPYKRQLCGEFLPPKYALELLVIYAWESMGGGDKFSTAEGFCTVMKLIVRYRELWLFWTTNYDFDNCYVANFLKDKLQEQRPMILDPADPTGNVAGNARWDLVAKEAKNCLKQVCAYNVEPWKVEPVKDIPISVKLENSLYRIGPFSMNPFLPIRHIKTKAKDLTSTPMSSCYLEWNDQILNEDQTLSDYGIFYSVTILLKEQTSWCSLM</sequence>
<evidence type="ECO:0000256" key="3">
    <source>
        <dbReference type="ARBA" id="ARBA00022884"/>
    </source>
</evidence>
<dbReference type="PROSITE" id="PS50152">
    <property type="entry name" value="25A_SYNTH_3"/>
    <property type="match status" value="1"/>
</dbReference>
<dbReference type="GO" id="GO:0003725">
    <property type="term" value="F:double-stranded RNA binding"/>
    <property type="evidence" value="ECO:0007669"/>
    <property type="project" value="TreeGrafter"/>
</dbReference>
<evidence type="ECO:0000259" key="5">
    <source>
        <dbReference type="PROSITE" id="PS50053"/>
    </source>
</evidence>
<evidence type="ECO:0000313" key="7">
    <source>
        <dbReference type="Proteomes" id="UP000287033"/>
    </source>
</evidence>
<dbReference type="InterPro" id="IPR029071">
    <property type="entry name" value="Ubiquitin-like_domsf"/>
</dbReference>
<protein>
    <recommendedName>
        <fullName evidence="5">Ubiquitin-like domain-containing protein</fullName>
    </recommendedName>
</protein>
<dbReference type="Gene3D" id="3.10.20.90">
    <property type="entry name" value="Phosphatidylinositol 3-kinase Catalytic Subunit, Chain A, domain 1"/>
    <property type="match status" value="1"/>
</dbReference>
<dbReference type="GO" id="GO:0005524">
    <property type="term" value="F:ATP binding"/>
    <property type="evidence" value="ECO:0007669"/>
    <property type="project" value="UniProtKB-KW"/>
</dbReference>
<name>A0A401S6Z6_CHIPU</name>
<keyword evidence="3" id="KW-0694">RNA-binding</keyword>
<dbReference type="Pfam" id="PF01909">
    <property type="entry name" value="NTP_transf_2"/>
    <property type="match status" value="1"/>
</dbReference>
<dbReference type="EMBL" id="BEZZ01000112">
    <property type="protein sequence ID" value="GCC26166.1"/>
    <property type="molecule type" value="Genomic_DNA"/>
</dbReference>
<organism evidence="6 7">
    <name type="scientific">Chiloscyllium punctatum</name>
    <name type="common">Brownbanded bambooshark</name>
    <name type="synonym">Hemiscyllium punctatum</name>
    <dbReference type="NCBI Taxonomy" id="137246"/>
    <lineage>
        <taxon>Eukaryota</taxon>
        <taxon>Metazoa</taxon>
        <taxon>Chordata</taxon>
        <taxon>Craniata</taxon>
        <taxon>Vertebrata</taxon>
        <taxon>Chondrichthyes</taxon>
        <taxon>Elasmobranchii</taxon>
        <taxon>Galeomorphii</taxon>
        <taxon>Galeoidea</taxon>
        <taxon>Orectolobiformes</taxon>
        <taxon>Hemiscylliidae</taxon>
        <taxon>Chiloscyllium</taxon>
    </lineage>
</organism>
<keyword evidence="2" id="KW-0391">Immunity</keyword>
<evidence type="ECO:0000313" key="6">
    <source>
        <dbReference type="EMBL" id="GCC26166.1"/>
    </source>
</evidence>
<gene>
    <name evidence="6" type="ORF">chiPu_0004581</name>
</gene>
<keyword evidence="4" id="KW-0051">Antiviral defense</keyword>
<dbReference type="Gene3D" id="3.30.460.10">
    <property type="entry name" value="Beta Polymerase, domain 2"/>
    <property type="match status" value="1"/>
</dbReference>
<dbReference type="GO" id="GO:0005829">
    <property type="term" value="C:cytosol"/>
    <property type="evidence" value="ECO:0007669"/>
    <property type="project" value="TreeGrafter"/>
</dbReference>
<dbReference type="SUPFAM" id="SSF54236">
    <property type="entry name" value="Ubiquitin-like"/>
    <property type="match status" value="1"/>
</dbReference>
<comment type="caution">
    <text evidence="6">The sequence shown here is derived from an EMBL/GenBank/DDBJ whole genome shotgun (WGS) entry which is preliminary data.</text>
</comment>
<dbReference type="GO" id="GO:0002376">
    <property type="term" value="P:immune system process"/>
    <property type="evidence" value="ECO:0007669"/>
    <property type="project" value="UniProtKB-KW"/>
</dbReference>
<dbReference type="SUPFAM" id="SSF81301">
    <property type="entry name" value="Nucleotidyltransferase"/>
    <property type="match status" value="1"/>
</dbReference>
<accession>A0A401S6Z6</accession>
<evidence type="ECO:0000256" key="2">
    <source>
        <dbReference type="ARBA" id="ARBA00022859"/>
    </source>
</evidence>
<dbReference type="InterPro" id="IPR043519">
    <property type="entry name" value="NT_sf"/>
</dbReference>
<reference evidence="6 7" key="1">
    <citation type="journal article" date="2018" name="Nat. Ecol. Evol.">
        <title>Shark genomes provide insights into elasmobranch evolution and the origin of vertebrates.</title>
        <authorList>
            <person name="Hara Y"/>
            <person name="Yamaguchi K"/>
            <person name="Onimaru K"/>
            <person name="Kadota M"/>
            <person name="Koyanagi M"/>
            <person name="Keeley SD"/>
            <person name="Tatsumi K"/>
            <person name="Tanaka K"/>
            <person name="Motone F"/>
            <person name="Kageyama Y"/>
            <person name="Nozu R"/>
            <person name="Adachi N"/>
            <person name="Nishimura O"/>
            <person name="Nakagawa R"/>
            <person name="Tanegashima C"/>
            <person name="Kiyatake I"/>
            <person name="Matsumoto R"/>
            <person name="Murakumo K"/>
            <person name="Nishida K"/>
            <person name="Terakita A"/>
            <person name="Kuratani S"/>
            <person name="Sato K"/>
            <person name="Hyodo S Kuraku.S."/>
        </authorList>
    </citation>
    <scope>NUCLEOTIDE SEQUENCE [LARGE SCALE GENOMIC DNA]</scope>
</reference>
<dbReference type="FunFam" id="3.30.460.10:FF:000007">
    <property type="entry name" value="2'-5'-oligoadenylate synthetase 1"/>
    <property type="match status" value="1"/>
</dbReference>
<comment type="similarity">
    <text evidence="1">Belongs to the 2-5A synthase family.</text>
</comment>
<dbReference type="InterPro" id="IPR000626">
    <property type="entry name" value="Ubiquitin-like_dom"/>
</dbReference>
<dbReference type="GO" id="GO:0045071">
    <property type="term" value="P:negative regulation of viral genome replication"/>
    <property type="evidence" value="ECO:0007669"/>
    <property type="project" value="TreeGrafter"/>
</dbReference>
<dbReference type="GO" id="GO:0051607">
    <property type="term" value="P:defense response to virus"/>
    <property type="evidence" value="ECO:0007669"/>
    <property type="project" value="UniProtKB-KW"/>
</dbReference>
<dbReference type="GO" id="GO:0001730">
    <property type="term" value="F:2'-5'-oligoadenylate synthetase activity"/>
    <property type="evidence" value="ECO:0007669"/>
    <property type="project" value="UniProtKB-EC"/>
</dbReference>
<dbReference type="Gene3D" id="1.10.1410.20">
    <property type="entry name" value="2'-5'-oligoadenylate synthetase 1, domain 2"/>
    <property type="match status" value="1"/>
</dbReference>
<dbReference type="InterPro" id="IPR006116">
    <property type="entry name" value="NT_2-5OAS_ClassI-CCAase"/>
</dbReference>
<dbReference type="PANTHER" id="PTHR11258:SF7">
    <property type="entry name" value="2'-5'-OLIGOADENYLATE SYNTHASE-LIKE PROTEIN 2"/>
    <property type="match status" value="1"/>
</dbReference>
<dbReference type="GO" id="GO:0016020">
    <property type="term" value="C:membrane"/>
    <property type="evidence" value="ECO:0007669"/>
    <property type="project" value="TreeGrafter"/>
</dbReference>
<dbReference type="OMA" id="CEFNTAQ"/>
<dbReference type="CDD" id="cd05400">
    <property type="entry name" value="NT_2-5OAS_ClassI-CCAase"/>
    <property type="match status" value="1"/>
</dbReference>
<dbReference type="FunFam" id="1.10.1410.20:FF:000001">
    <property type="entry name" value="2'-5'-oligoadenylate synthetase 1"/>
    <property type="match status" value="1"/>
</dbReference>
<dbReference type="AlphaFoldDB" id="A0A401S6Z6"/>
<dbReference type="InterPro" id="IPR002934">
    <property type="entry name" value="Polymerase_NTP_transf_dom"/>
</dbReference>
<dbReference type="InterPro" id="IPR043518">
    <property type="entry name" value="2-5OAS_N_CS"/>
</dbReference>
<dbReference type="PANTHER" id="PTHR11258">
    <property type="entry name" value="2-5 OLIGOADENYLATE SYNTHETASE"/>
    <property type="match status" value="1"/>
</dbReference>
<dbReference type="STRING" id="137246.A0A401S6Z6"/>
<proteinExistence type="inferred from homology"/>
<dbReference type="Pfam" id="PF10421">
    <property type="entry name" value="OAS1_C"/>
    <property type="match status" value="1"/>
</dbReference>
<dbReference type="OrthoDB" id="1885901at2759"/>